<gene>
    <name evidence="3" type="ORF">SAMN00808754_1500</name>
</gene>
<keyword evidence="4" id="KW-1185">Reference proteome</keyword>
<feature type="transmembrane region" description="Helical" evidence="2">
    <location>
        <begin position="64"/>
        <end position="85"/>
    </location>
</feature>
<feature type="transmembrane region" description="Helical" evidence="2">
    <location>
        <begin position="41"/>
        <end position="57"/>
    </location>
</feature>
<keyword evidence="2" id="KW-0472">Membrane</keyword>
<keyword evidence="2" id="KW-0812">Transmembrane</keyword>
<keyword evidence="2" id="KW-1133">Transmembrane helix</keyword>
<dbReference type="AlphaFoldDB" id="A0A1W1VT29"/>
<accession>A0A1W1VT29</accession>
<feature type="region of interest" description="Disordered" evidence="1">
    <location>
        <begin position="164"/>
        <end position="199"/>
    </location>
</feature>
<dbReference type="STRING" id="698762.SAMN00808754_1500"/>
<dbReference type="Proteomes" id="UP000192569">
    <property type="component" value="Chromosome I"/>
</dbReference>
<name>A0A1W1VT29_9FIRM</name>
<evidence type="ECO:0000256" key="1">
    <source>
        <dbReference type="SAM" id="MobiDB-lite"/>
    </source>
</evidence>
<organism evidence="3 4">
    <name type="scientific">Thermanaeromonas toyohensis ToBE</name>
    <dbReference type="NCBI Taxonomy" id="698762"/>
    <lineage>
        <taxon>Bacteria</taxon>
        <taxon>Bacillati</taxon>
        <taxon>Bacillota</taxon>
        <taxon>Clostridia</taxon>
        <taxon>Neomoorellales</taxon>
        <taxon>Neomoorellaceae</taxon>
        <taxon>Thermanaeromonas</taxon>
    </lineage>
</organism>
<protein>
    <recommendedName>
        <fullName evidence="5">Thioredoxin domain-containing protein</fullName>
    </recommendedName>
</protein>
<evidence type="ECO:0000313" key="4">
    <source>
        <dbReference type="Proteomes" id="UP000192569"/>
    </source>
</evidence>
<proteinExistence type="predicted"/>
<evidence type="ECO:0000313" key="3">
    <source>
        <dbReference type="EMBL" id="SMB96486.1"/>
    </source>
</evidence>
<dbReference type="EMBL" id="LT838272">
    <property type="protein sequence ID" value="SMB96486.1"/>
    <property type="molecule type" value="Genomic_DNA"/>
</dbReference>
<feature type="transmembrane region" description="Helical" evidence="2">
    <location>
        <begin position="116"/>
        <end position="134"/>
    </location>
</feature>
<sequence length="322" mass="34271">MIGVLYLFLSVVALRLGVGTGLCLSGICREYSLEFMSRSLWLWGALFYALVGVLSAAGRKRAALWVAVIGCISHYSLIVYGWLTGIPPCSLCWKFAAVETVLPVLLVFEKGTTRRVLFYAACSVLAVSAVLVVVNPGAGYGAPVSYAGGPRIDLPQDSLLTAGTVEEGRGKAPGDGRSDGSTRPEGEPEGGRGTGVRAVPEVSGRKTGVLVVYGPDGSQTVLNPRERPVMFVAVWCHFCAEALKALKGVPLDKRPHLVFTYLRPGDVEKAGEKLGLYGLSDQPYYLLNEPPEAVQGVPSVLTVSGDVVMGQAAVRQFLSRLL</sequence>
<reference evidence="3 4" key="1">
    <citation type="submission" date="2017-04" db="EMBL/GenBank/DDBJ databases">
        <authorList>
            <person name="Afonso C.L."/>
            <person name="Miller P.J."/>
            <person name="Scott M.A."/>
            <person name="Spackman E."/>
            <person name="Goraichik I."/>
            <person name="Dimitrov K.M."/>
            <person name="Suarez D.L."/>
            <person name="Swayne D.E."/>
        </authorList>
    </citation>
    <scope>NUCLEOTIDE SEQUENCE [LARGE SCALE GENOMIC DNA]</scope>
    <source>
        <strain evidence="3 4">ToBE</strain>
    </source>
</reference>
<feature type="compositionally biased region" description="Basic and acidic residues" evidence="1">
    <location>
        <begin position="166"/>
        <end position="190"/>
    </location>
</feature>
<evidence type="ECO:0000256" key="2">
    <source>
        <dbReference type="SAM" id="Phobius"/>
    </source>
</evidence>
<evidence type="ECO:0008006" key="5">
    <source>
        <dbReference type="Google" id="ProtNLM"/>
    </source>
</evidence>